<evidence type="ECO:0000256" key="2">
    <source>
        <dbReference type="ARBA" id="ARBA00007168"/>
    </source>
</evidence>
<feature type="transmembrane region" description="Helical" evidence="7">
    <location>
        <begin position="641"/>
        <end position="663"/>
    </location>
</feature>
<feature type="transmembrane region" description="Helical" evidence="7">
    <location>
        <begin position="323"/>
        <end position="344"/>
    </location>
</feature>
<feature type="transmembrane region" description="Helical" evidence="7">
    <location>
        <begin position="606"/>
        <end position="629"/>
    </location>
</feature>
<dbReference type="PANTHER" id="PTHR12385:SF14">
    <property type="entry name" value="CHOLINE TRANSPORTER-LIKE 2"/>
    <property type="match status" value="1"/>
</dbReference>
<comment type="function">
    <text evidence="7">Choline transporter.</text>
</comment>
<reference evidence="8 9" key="1">
    <citation type="submission" date="2023-03" db="EMBL/GenBank/DDBJ databases">
        <title>High-quality genome of Scylla paramamosain provides insights in environmental adaptation.</title>
        <authorList>
            <person name="Zhang L."/>
        </authorList>
    </citation>
    <scope>NUCLEOTIDE SEQUENCE [LARGE SCALE GENOMIC DNA]</scope>
    <source>
        <strain evidence="8">LZ_2023a</strain>
        <tissue evidence="8">Muscle</tissue>
    </source>
</reference>
<dbReference type="GO" id="GO:0005886">
    <property type="term" value="C:plasma membrane"/>
    <property type="evidence" value="ECO:0007669"/>
    <property type="project" value="UniProtKB-SubCell"/>
</dbReference>
<feature type="transmembrane region" description="Helical" evidence="7">
    <location>
        <begin position="351"/>
        <end position="370"/>
    </location>
</feature>
<name>A0AAW0TBG9_SCYPA</name>
<accession>A0AAW0TBG9</accession>
<evidence type="ECO:0000256" key="5">
    <source>
        <dbReference type="ARBA" id="ARBA00023136"/>
    </source>
</evidence>
<evidence type="ECO:0000256" key="3">
    <source>
        <dbReference type="ARBA" id="ARBA00022692"/>
    </source>
</evidence>
<dbReference type="Pfam" id="PF04515">
    <property type="entry name" value="Choline_transpo"/>
    <property type="match status" value="1"/>
</dbReference>
<dbReference type="EMBL" id="JARAKH010000034">
    <property type="protein sequence ID" value="KAK8384624.1"/>
    <property type="molecule type" value="Genomic_DNA"/>
</dbReference>
<dbReference type="InterPro" id="IPR007603">
    <property type="entry name" value="Choline_transptr-like"/>
</dbReference>
<evidence type="ECO:0000256" key="6">
    <source>
        <dbReference type="ARBA" id="ARBA00023180"/>
    </source>
</evidence>
<dbReference type="GO" id="GO:0022857">
    <property type="term" value="F:transmembrane transporter activity"/>
    <property type="evidence" value="ECO:0007669"/>
    <property type="project" value="UniProtKB-UniRule"/>
</dbReference>
<comment type="caution">
    <text evidence="8">The sequence shown here is derived from an EMBL/GenBank/DDBJ whole genome shotgun (WGS) entry which is preliminary data.</text>
</comment>
<keyword evidence="3 7" id="KW-0812">Transmembrane</keyword>
<keyword evidence="9" id="KW-1185">Reference proteome</keyword>
<evidence type="ECO:0000313" key="9">
    <source>
        <dbReference type="Proteomes" id="UP001487740"/>
    </source>
</evidence>
<evidence type="ECO:0000256" key="1">
    <source>
        <dbReference type="ARBA" id="ARBA00004141"/>
    </source>
</evidence>
<evidence type="ECO:0000256" key="7">
    <source>
        <dbReference type="RuleBase" id="RU368066"/>
    </source>
</evidence>
<feature type="transmembrane region" description="Helical" evidence="7">
    <location>
        <begin position="456"/>
        <end position="485"/>
    </location>
</feature>
<comment type="subcellular location">
    <subcellularLocation>
        <location evidence="7">Cell membrane</location>
        <topology evidence="7">Multi-pass membrane protein</topology>
    </subcellularLocation>
    <subcellularLocation>
        <location evidence="1">Membrane</location>
        <topology evidence="1">Multi-pass membrane protein</topology>
    </subcellularLocation>
</comment>
<keyword evidence="4 7" id="KW-1133">Transmembrane helix</keyword>
<keyword evidence="6" id="KW-0325">Glycoprotein</keyword>
<dbReference type="AlphaFoldDB" id="A0AAW0TBG9"/>
<feature type="transmembrane region" description="Helical" evidence="7">
    <location>
        <begin position="505"/>
        <end position="527"/>
    </location>
</feature>
<evidence type="ECO:0000256" key="4">
    <source>
        <dbReference type="ARBA" id="ARBA00022989"/>
    </source>
</evidence>
<feature type="transmembrane region" description="Helical" evidence="7">
    <location>
        <begin position="264"/>
        <end position="285"/>
    </location>
</feature>
<feature type="transmembrane region" description="Helical" evidence="7">
    <location>
        <begin position="237"/>
        <end position="257"/>
    </location>
</feature>
<dbReference type="Proteomes" id="UP001487740">
    <property type="component" value="Unassembled WGS sequence"/>
</dbReference>
<feature type="transmembrane region" description="Helical" evidence="7">
    <location>
        <begin position="376"/>
        <end position="396"/>
    </location>
</feature>
<protein>
    <recommendedName>
        <fullName evidence="7">Choline transporter-like protein</fullName>
    </recommendedName>
</protein>
<organism evidence="8 9">
    <name type="scientific">Scylla paramamosain</name>
    <name type="common">Mud crab</name>
    <dbReference type="NCBI Taxonomy" id="85552"/>
    <lineage>
        <taxon>Eukaryota</taxon>
        <taxon>Metazoa</taxon>
        <taxon>Ecdysozoa</taxon>
        <taxon>Arthropoda</taxon>
        <taxon>Crustacea</taxon>
        <taxon>Multicrustacea</taxon>
        <taxon>Malacostraca</taxon>
        <taxon>Eumalacostraca</taxon>
        <taxon>Eucarida</taxon>
        <taxon>Decapoda</taxon>
        <taxon>Pleocyemata</taxon>
        <taxon>Brachyura</taxon>
        <taxon>Eubrachyura</taxon>
        <taxon>Portunoidea</taxon>
        <taxon>Portunidae</taxon>
        <taxon>Portuninae</taxon>
        <taxon>Scylla</taxon>
    </lineage>
</organism>
<dbReference type="PANTHER" id="PTHR12385">
    <property type="entry name" value="CHOLINE TRANSPORTER-LIKE (SLC FAMILY 44)"/>
    <property type="match status" value="1"/>
</dbReference>
<feature type="transmembrane region" description="Helical" evidence="7">
    <location>
        <begin position="36"/>
        <end position="58"/>
    </location>
</feature>
<proteinExistence type="inferred from homology"/>
<sequence>MREAKVADETTPMFGEAIKYDPEFAGPLKNRSCTDIICLLLFLAFLVGWGVVTGFAVYGGDPERLLYPTDSEGRVCGRGEFVNKTYLLFFDLTRCASPKVIATGCPTPQVCVSKCPSENWFYTGGETEADRTKLICRDNVNPMDTSKNVKDLVINGHCAFYYVESRSFGRRCIPRDITSNVGTIIDALEATYSSSSTSPVYRLEILKKMVDAMNYVIRFARLQKVAEGVFQDVQRGWWVLLVGFGVAMVISFLWILLLRFISAFMIWFSIVAFLLLSGFGAYYTLNKYLTLRGTSNATFSDMSEMEQEFSLEFSRYAELETTWLVLFIITLVILVVCLFVLIFLRKRIAIAVALIGQASKAVGSIMSTLFFPLVPYILQLIFLVLFCGVAVLLASAGKANYRIMCKSEAGCDCPAYKENDTCSMETFDAALCPNASCQFFDYVEDPKVPWFHAYNLFALFWSMFFVSAFGEMVLAGAFASWYWVFDKSKVPTFALSMSLGRTLRYHTGTLAFGSLIIAIVRMIRVILEYIDHKVKQKTDSKIIRALLCCCRCCLWCLEKFLKFINRNAYVYCAIYGKNFCVSAKNAFSLIMRNIVRVVVLDKVTDFLLFIGKMVVVGGIGVASFFIFSGEVPGVGPHLPEMNYYLTPVIIITIGTFFIASAFFDVYAMAVDTLFLCFLEDCERNDGSAEKPYFMSKDLMHILNKKNKDVDKED</sequence>
<comment type="similarity">
    <text evidence="2 7">Belongs to the CTL (choline transporter-like) family.</text>
</comment>
<evidence type="ECO:0000313" key="8">
    <source>
        <dbReference type="EMBL" id="KAK8384624.1"/>
    </source>
</evidence>
<keyword evidence="5 7" id="KW-0472">Membrane</keyword>
<gene>
    <name evidence="8" type="ORF">O3P69_014291</name>
</gene>